<proteinExistence type="predicted"/>
<protein>
    <recommendedName>
        <fullName evidence="1">F-box domain-containing protein</fullName>
    </recommendedName>
</protein>
<dbReference type="CDD" id="cd09917">
    <property type="entry name" value="F-box_SF"/>
    <property type="match status" value="1"/>
</dbReference>
<evidence type="ECO:0000313" key="3">
    <source>
        <dbReference type="Proteomes" id="UP000218811"/>
    </source>
</evidence>
<dbReference type="SUPFAM" id="SSF81383">
    <property type="entry name" value="F-box domain"/>
    <property type="match status" value="1"/>
</dbReference>
<dbReference type="AlphaFoldDB" id="A0A2H3K3U0"/>
<reference evidence="2 3" key="1">
    <citation type="journal article" date="2012" name="Science">
        <title>The Paleozoic origin of enzymatic lignin decomposition reconstructed from 31 fungal genomes.</title>
        <authorList>
            <person name="Floudas D."/>
            <person name="Binder M."/>
            <person name="Riley R."/>
            <person name="Barry K."/>
            <person name="Blanchette R.A."/>
            <person name="Henrissat B."/>
            <person name="Martinez A.T."/>
            <person name="Otillar R."/>
            <person name="Spatafora J.W."/>
            <person name="Yadav J.S."/>
            <person name="Aerts A."/>
            <person name="Benoit I."/>
            <person name="Boyd A."/>
            <person name="Carlson A."/>
            <person name="Copeland A."/>
            <person name="Coutinho P.M."/>
            <person name="de Vries R.P."/>
            <person name="Ferreira P."/>
            <person name="Findley K."/>
            <person name="Foster B."/>
            <person name="Gaskell J."/>
            <person name="Glotzer D."/>
            <person name="Gorecki P."/>
            <person name="Heitman J."/>
            <person name="Hesse C."/>
            <person name="Hori C."/>
            <person name="Igarashi K."/>
            <person name="Jurgens J.A."/>
            <person name="Kallen N."/>
            <person name="Kersten P."/>
            <person name="Kohler A."/>
            <person name="Kuees U."/>
            <person name="Kumar T.K.A."/>
            <person name="Kuo A."/>
            <person name="LaButti K."/>
            <person name="Larrondo L.F."/>
            <person name="Lindquist E."/>
            <person name="Ling A."/>
            <person name="Lombard V."/>
            <person name="Lucas S."/>
            <person name="Lundell T."/>
            <person name="Martin R."/>
            <person name="McLaughlin D.J."/>
            <person name="Morgenstern I."/>
            <person name="Morin E."/>
            <person name="Murat C."/>
            <person name="Nagy L.G."/>
            <person name="Nolan M."/>
            <person name="Ohm R.A."/>
            <person name="Patyshakuliyeva A."/>
            <person name="Rokas A."/>
            <person name="Ruiz-Duenas F.J."/>
            <person name="Sabat G."/>
            <person name="Salamov A."/>
            <person name="Samejima M."/>
            <person name="Schmutz J."/>
            <person name="Slot J.C."/>
            <person name="St John F."/>
            <person name="Stenlid J."/>
            <person name="Sun H."/>
            <person name="Sun S."/>
            <person name="Syed K."/>
            <person name="Tsang A."/>
            <person name="Wiebenga A."/>
            <person name="Young D."/>
            <person name="Pisabarro A."/>
            <person name="Eastwood D.C."/>
            <person name="Martin F."/>
            <person name="Cullen D."/>
            <person name="Grigoriev I.V."/>
            <person name="Hibbett D.S."/>
        </authorList>
    </citation>
    <scope>NUCLEOTIDE SEQUENCE [LARGE SCALE GENOMIC DNA]</scope>
    <source>
        <strain evidence="2 3">MD-104</strain>
    </source>
</reference>
<dbReference type="STRING" id="742152.A0A2H3K3U0"/>
<name>A0A2H3K3U0_WOLCO</name>
<dbReference type="EMBL" id="KB468168">
    <property type="protein sequence ID" value="PCH44828.1"/>
    <property type="molecule type" value="Genomic_DNA"/>
</dbReference>
<keyword evidence="3" id="KW-1185">Reference proteome</keyword>
<dbReference type="Proteomes" id="UP000218811">
    <property type="component" value="Unassembled WGS sequence"/>
</dbReference>
<organism evidence="2 3">
    <name type="scientific">Wolfiporia cocos (strain MD-104)</name>
    <name type="common">Brown rot fungus</name>
    <dbReference type="NCBI Taxonomy" id="742152"/>
    <lineage>
        <taxon>Eukaryota</taxon>
        <taxon>Fungi</taxon>
        <taxon>Dikarya</taxon>
        <taxon>Basidiomycota</taxon>
        <taxon>Agaricomycotina</taxon>
        <taxon>Agaricomycetes</taxon>
        <taxon>Polyporales</taxon>
        <taxon>Phaeolaceae</taxon>
        <taxon>Wolfiporia</taxon>
    </lineage>
</organism>
<gene>
    <name evidence="2" type="ORF">WOLCODRAFT_19183</name>
</gene>
<sequence>MSQARIPIEICEHILDHLWDNTQALLSCSLTCRAWVTTTRVHIFRTIKLSGDRRCVQLDQLLTSSATASTTIADCIRELTIEGVIPGFDDVPDEDQTDQPGQSRPHSALQWIPKLLPRMRLVEELRLSCLHWDEVLEDQEIVNTLRTFSSNVKALHLLSVTFHDSREIIDLILFYPRVSKLGLSLIAWWNDAPDTGAPRPGNDELDVLNIQELHRAPHATLRRFPVIVTLISKIHSLRMRSIVIDLGFFTVDEISLDFFDWTQLDRVLTSLSERLPALVVSFSFKFLMQQDEVLPDVAQQLSSYIRGALDTGLRAKHICGGAVSGRSGYRVPDKVVWLA</sequence>
<dbReference type="OMA" id="IEICEHI"/>
<dbReference type="Pfam" id="PF12937">
    <property type="entry name" value="F-box-like"/>
    <property type="match status" value="1"/>
</dbReference>
<dbReference type="OrthoDB" id="2794288at2759"/>
<evidence type="ECO:0000259" key="1">
    <source>
        <dbReference type="Pfam" id="PF12937"/>
    </source>
</evidence>
<dbReference type="InterPro" id="IPR036047">
    <property type="entry name" value="F-box-like_dom_sf"/>
</dbReference>
<dbReference type="InterPro" id="IPR001810">
    <property type="entry name" value="F-box_dom"/>
</dbReference>
<evidence type="ECO:0000313" key="2">
    <source>
        <dbReference type="EMBL" id="PCH44828.1"/>
    </source>
</evidence>
<accession>A0A2H3K3U0</accession>
<feature type="domain" description="F-box" evidence="1">
    <location>
        <begin position="5"/>
        <end position="35"/>
    </location>
</feature>